<keyword evidence="2" id="KW-0812">Transmembrane</keyword>
<dbReference type="EMBL" id="JAPFFI010000009">
    <property type="protein sequence ID" value="KAJ6382709.1"/>
    <property type="molecule type" value="Genomic_DNA"/>
</dbReference>
<feature type="compositionally biased region" description="Low complexity" evidence="1">
    <location>
        <begin position="14"/>
        <end position="39"/>
    </location>
</feature>
<accession>A0ABQ9BHP8</accession>
<evidence type="ECO:0000256" key="2">
    <source>
        <dbReference type="SAM" id="Phobius"/>
    </source>
</evidence>
<evidence type="ECO:0000313" key="3">
    <source>
        <dbReference type="EMBL" id="KAJ6382709.1"/>
    </source>
</evidence>
<feature type="region of interest" description="Disordered" evidence="1">
    <location>
        <begin position="1"/>
        <end position="39"/>
    </location>
</feature>
<evidence type="ECO:0000256" key="1">
    <source>
        <dbReference type="SAM" id="MobiDB-lite"/>
    </source>
</evidence>
<reference evidence="3" key="2">
    <citation type="journal article" date="2023" name="Int. J. Mol. Sci.">
        <title>De Novo Assembly and Annotation of 11 Diverse Shrub Willow (Salix) Genomes Reveals Novel Gene Organization in Sex-Linked Regions.</title>
        <authorList>
            <person name="Hyden B."/>
            <person name="Feng K."/>
            <person name="Yates T.B."/>
            <person name="Jawdy S."/>
            <person name="Cereghino C."/>
            <person name="Smart L.B."/>
            <person name="Muchero W."/>
        </authorList>
    </citation>
    <scope>NUCLEOTIDE SEQUENCE</scope>
    <source>
        <tissue evidence="3">Shoot tip</tissue>
    </source>
</reference>
<keyword evidence="2" id="KW-0472">Membrane</keyword>
<dbReference type="Proteomes" id="UP001141253">
    <property type="component" value="Chromosome 6"/>
</dbReference>
<protein>
    <submittedName>
        <fullName evidence="3">Uncharacterized protein</fullName>
    </submittedName>
</protein>
<reference evidence="3" key="1">
    <citation type="submission" date="2022-10" db="EMBL/GenBank/DDBJ databases">
        <authorList>
            <person name="Hyden B.L."/>
            <person name="Feng K."/>
            <person name="Yates T."/>
            <person name="Jawdy S."/>
            <person name="Smart L.B."/>
            <person name="Muchero W."/>
        </authorList>
    </citation>
    <scope>NUCLEOTIDE SEQUENCE</scope>
    <source>
        <tissue evidence="3">Shoot tip</tissue>
    </source>
</reference>
<feature type="compositionally biased region" description="Basic residues" evidence="1">
    <location>
        <begin position="1"/>
        <end position="10"/>
    </location>
</feature>
<name>A0ABQ9BHP8_9ROSI</name>
<feature type="transmembrane region" description="Helical" evidence="2">
    <location>
        <begin position="44"/>
        <end position="67"/>
    </location>
</feature>
<proteinExistence type="predicted"/>
<keyword evidence="2" id="KW-1133">Transmembrane helix</keyword>
<keyword evidence="4" id="KW-1185">Reference proteome</keyword>
<sequence length="92" mass="10329">MPLFSHRHHSSSVIPTTTNPKTSKSSKSSKPNFISPSTRYPLPLLVFSLVSLLIGLSGTIFALSAILRTQTCSYFSLWQIRRHFSSILFRFG</sequence>
<organism evidence="3 4">
    <name type="scientific">Salix suchowensis</name>
    <dbReference type="NCBI Taxonomy" id="1278906"/>
    <lineage>
        <taxon>Eukaryota</taxon>
        <taxon>Viridiplantae</taxon>
        <taxon>Streptophyta</taxon>
        <taxon>Embryophyta</taxon>
        <taxon>Tracheophyta</taxon>
        <taxon>Spermatophyta</taxon>
        <taxon>Magnoliopsida</taxon>
        <taxon>eudicotyledons</taxon>
        <taxon>Gunneridae</taxon>
        <taxon>Pentapetalae</taxon>
        <taxon>rosids</taxon>
        <taxon>fabids</taxon>
        <taxon>Malpighiales</taxon>
        <taxon>Salicaceae</taxon>
        <taxon>Saliceae</taxon>
        <taxon>Salix</taxon>
    </lineage>
</organism>
<gene>
    <name evidence="3" type="ORF">OIU77_031190</name>
</gene>
<evidence type="ECO:0000313" key="4">
    <source>
        <dbReference type="Proteomes" id="UP001141253"/>
    </source>
</evidence>
<comment type="caution">
    <text evidence="3">The sequence shown here is derived from an EMBL/GenBank/DDBJ whole genome shotgun (WGS) entry which is preliminary data.</text>
</comment>